<reference evidence="3" key="1">
    <citation type="journal article" date="2016" name="Genome Announc.">
        <title>Genome sequence of Ustilaginoidea virens IPU010, a rice pathogenic fungus causing false smut.</title>
        <authorList>
            <person name="Kumagai T."/>
            <person name="Ishii T."/>
            <person name="Terai G."/>
            <person name="Umemura M."/>
            <person name="Machida M."/>
            <person name="Asai K."/>
        </authorList>
    </citation>
    <scope>NUCLEOTIDE SEQUENCE [LARGE SCALE GENOMIC DNA]</scope>
    <source>
        <strain evidence="3">IPU010</strain>
    </source>
</reference>
<proteinExistence type="predicted"/>
<evidence type="ECO:0000313" key="3">
    <source>
        <dbReference type="Proteomes" id="UP000054053"/>
    </source>
</evidence>
<keyword evidence="1" id="KW-1133">Transmembrane helix</keyword>
<evidence type="ECO:0000313" key="2">
    <source>
        <dbReference type="EMBL" id="GAO15442.1"/>
    </source>
</evidence>
<keyword evidence="1" id="KW-0472">Membrane</keyword>
<dbReference type="PANTHER" id="PTHR37544">
    <property type="entry name" value="SPRAY-RELATED"/>
    <property type="match status" value="1"/>
</dbReference>
<dbReference type="EMBL" id="BBTG02000050">
    <property type="protein sequence ID" value="GAO15442.1"/>
    <property type="molecule type" value="Genomic_DNA"/>
</dbReference>
<dbReference type="InterPro" id="IPR021840">
    <property type="entry name" value="DUF3433"/>
</dbReference>
<protein>
    <recommendedName>
        <fullName evidence="4">Phosphoribosylaminoimidazole-succinocarboxamide synthase</fullName>
    </recommendedName>
</protein>
<gene>
    <name evidence="2" type="ORF">UVI_02056840</name>
</gene>
<evidence type="ECO:0008006" key="4">
    <source>
        <dbReference type="Google" id="ProtNLM"/>
    </source>
</evidence>
<evidence type="ECO:0000256" key="1">
    <source>
        <dbReference type="SAM" id="Phobius"/>
    </source>
</evidence>
<sequence>MAGLVFCNVYSQKHLGLTPYPGSIYSSQYFVFRILPQLLAGIILLYAQNIVSASLRIAPFASMAKEDPQERYLALFQNLYPKSFLLPQLMSGSWQLWVFGVSTWLMNFAIPLQSAAFTCVYTDDADRWNWAASEAVVWTLVALYATLLITTCVLMTFWFGHWTGLIWDARSLADLIPLLNRTNTLGSYRHKGPYERSRDCRAELRERWFDRLGYWQTEDMTTRGIWHTIGTSAMLPDQDAAADISFGGGHEARPERGSNELSVGSHLTGSPALLELQGARYMPWCLRDVPLVMFALVTGSLLLALLTVSFLPQTRLEAGFPPLVSAKPGDSAFSAANFLYSFLPAALGMVLFSLFQSTDTALRILQPWGELAQPDGAAASRCILADYAACLPLQATWAALRNGHWRVAVVSLMALVFIFIPILGGGLLMALTSPAQQVRMYPHMPVFGVLLALLVLYVGCLFLLLPRRRQFGLPHAVDNLASLIDFCTAEDLVEDAAFRSVLSRDDLQTRLGVGRGDGREESVWFFGISAGRDEKRLSVRRMDRYTGKMNSTRLMASMV</sequence>
<name>A0A1B5KWM1_USTVR</name>
<accession>A0A1B5KWM1</accession>
<feature type="transmembrane region" description="Helical" evidence="1">
    <location>
        <begin position="136"/>
        <end position="160"/>
    </location>
</feature>
<feature type="transmembrane region" description="Helical" evidence="1">
    <location>
        <begin position="407"/>
        <end position="432"/>
    </location>
</feature>
<dbReference type="AlphaFoldDB" id="A0A1B5KWM1"/>
<organism evidence="2 3">
    <name type="scientific">Ustilaginoidea virens</name>
    <name type="common">Rice false smut fungus</name>
    <name type="synonym">Villosiclava virens</name>
    <dbReference type="NCBI Taxonomy" id="1159556"/>
    <lineage>
        <taxon>Eukaryota</taxon>
        <taxon>Fungi</taxon>
        <taxon>Dikarya</taxon>
        <taxon>Ascomycota</taxon>
        <taxon>Pezizomycotina</taxon>
        <taxon>Sordariomycetes</taxon>
        <taxon>Hypocreomycetidae</taxon>
        <taxon>Hypocreales</taxon>
        <taxon>Clavicipitaceae</taxon>
        <taxon>Ustilaginoidea</taxon>
    </lineage>
</organism>
<feature type="transmembrane region" description="Helical" evidence="1">
    <location>
        <begin position="29"/>
        <end position="47"/>
    </location>
</feature>
<feature type="transmembrane region" description="Helical" evidence="1">
    <location>
        <begin position="289"/>
        <end position="311"/>
    </location>
</feature>
<comment type="caution">
    <text evidence="2">The sequence shown here is derived from an EMBL/GenBank/DDBJ whole genome shotgun (WGS) entry which is preliminary data.</text>
</comment>
<dbReference type="PANTHER" id="PTHR37544:SF1">
    <property type="entry name" value="PHOSPHORIBOSYLAMINOIMIDAZOLE-SUCCINOCARBOXAMIDE SYNTHASE"/>
    <property type="match status" value="1"/>
</dbReference>
<feature type="transmembrane region" description="Helical" evidence="1">
    <location>
        <begin position="96"/>
        <end position="116"/>
    </location>
</feature>
<feature type="transmembrane region" description="Helical" evidence="1">
    <location>
        <begin position="331"/>
        <end position="355"/>
    </location>
</feature>
<feature type="transmembrane region" description="Helical" evidence="1">
    <location>
        <begin position="444"/>
        <end position="465"/>
    </location>
</feature>
<keyword evidence="1" id="KW-0812">Transmembrane</keyword>
<dbReference type="Pfam" id="PF11915">
    <property type="entry name" value="DUF3433"/>
    <property type="match status" value="2"/>
</dbReference>
<dbReference type="Proteomes" id="UP000054053">
    <property type="component" value="Unassembled WGS sequence"/>
</dbReference>